<dbReference type="SUPFAM" id="SSF50998">
    <property type="entry name" value="Quinoprotein alcohol dehydrogenase-like"/>
    <property type="match status" value="1"/>
</dbReference>
<dbReference type="Pfam" id="PF14269">
    <property type="entry name" value="Arylsulfotran_2"/>
    <property type="match status" value="1"/>
</dbReference>
<dbReference type="EMBL" id="NAJL01000040">
    <property type="protein sequence ID" value="TKA24837.1"/>
    <property type="molecule type" value="Genomic_DNA"/>
</dbReference>
<feature type="region of interest" description="Disordered" evidence="1">
    <location>
        <begin position="603"/>
        <end position="675"/>
    </location>
</feature>
<dbReference type="InterPro" id="IPR011047">
    <property type="entry name" value="Quinoprotein_ADH-like_sf"/>
</dbReference>
<feature type="chain" id="PRO_5020659799" description="Arylsulfotransferase" evidence="3">
    <location>
        <begin position="34"/>
        <end position="675"/>
    </location>
</feature>
<evidence type="ECO:0000313" key="4">
    <source>
        <dbReference type="EMBL" id="TKA24837.1"/>
    </source>
</evidence>
<sequence length="675" mass="75653">MKTPRGWLKLWLSLPATLLLFAAAAAIIPACRADEEAYHDDALYNKGDLGRYVTQNFHTTKHIAPRLNINLPFTGCDDGSYIFIAPRGNVPDATLYILDAEGHMVWTLDKHFGEVYNFAVQEYRGQPYLTFWAGNDAVGGHGEGNYYMYGQNYEQYKIISGANGIGADLHSFTITTDNTAVASLYEPYKVDLSGVRGWDKGTYGYVWDALFQEIDIETGEALFQWRASDHIDFRESYVRVNQGTHGSPWDFFHINTIEKDAAGNFLVSARHLRSVLYVSGETGEVLWRLGGKKNSFEDLSTGEASSFVGQHDVHWFDEEHKAITMFDNGADWGGDTLHGSIGLKVGVDLEKMTTWVEQTYKHPKSVISASQGSYQTLPNGHVVLGYGFNGVVSEFDGNGTILCDAYFEPSIRFTSGDVQSYKNLKFNWTGWPKTDPALVSEDGNLFVSWMGATEVKTWMFEDSYDGKHDWRNNDLVSKNGFETKLELQDRSVRRFVRVVALDQFGSHLGQTVVDIGTNATDIEGQASHSHEDGEGTTAGKQGLEGEKQQASQEQYDDDGDDDSDIRDQLEDMQILIAFGFLAVLSGCLVAWMTWGRRWPWQKISQQDDDDNDDEESGSMNKMPLSSDGSHGDFRDGRSFSGGLWEKLKRPKWWKGRQGRDARGEMLSSLELSDAD</sequence>
<gene>
    <name evidence="4" type="ORF">B0A50_06566</name>
</gene>
<evidence type="ECO:0008006" key="6">
    <source>
        <dbReference type="Google" id="ProtNLM"/>
    </source>
</evidence>
<dbReference type="OrthoDB" id="5427350at2759"/>
<proteinExistence type="predicted"/>
<feature type="region of interest" description="Disordered" evidence="1">
    <location>
        <begin position="524"/>
        <end position="564"/>
    </location>
</feature>
<evidence type="ECO:0000256" key="2">
    <source>
        <dbReference type="SAM" id="Phobius"/>
    </source>
</evidence>
<dbReference type="InterPro" id="IPR039535">
    <property type="entry name" value="ASST-like"/>
</dbReference>
<dbReference type="InterPro" id="IPR053143">
    <property type="entry name" value="Arylsulfate_ST"/>
</dbReference>
<organism evidence="4 5">
    <name type="scientific">Salinomyces thailandicus</name>
    <dbReference type="NCBI Taxonomy" id="706561"/>
    <lineage>
        <taxon>Eukaryota</taxon>
        <taxon>Fungi</taxon>
        <taxon>Dikarya</taxon>
        <taxon>Ascomycota</taxon>
        <taxon>Pezizomycotina</taxon>
        <taxon>Dothideomycetes</taxon>
        <taxon>Dothideomycetidae</taxon>
        <taxon>Mycosphaerellales</taxon>
        <taxon>Teratosphaeriaceae</taxon>
        <taxon>Salinomyces</taxon>
    </lineage>
</organism>
<feature type="signal peptide" evidence="3">
    <location>
        <begin position="1"/>
        <end position="33"/>
    </location>
</feature>
<dbReference type="PANTHER" id="PTHR35340:SF5">
    <property type="entry name" value="ASST-DOMAIN-CONTAINING PROTEIN"/>
    <property type="match status" value="1"/>
</dbReference>
<evidence type="ECO:0000256" key="1">
    <source>
        <dbReference type="SAM" id="MobiDB-lite"/>
    </source>
</evidence>
<keyword evidence="3" id="KW-0732">Signal</keyword>
<evidence type="ECO:0000256" key="3">
    <source>
        <dbReference type="SAM" id="SignalP"/>
    </source>
</evidence>
<keyword evidence="2" id="KW-0812">Transmembrane</keyword>
<evidence type="ECO:0000313" key="5">
    <source>
        <dbReference type="Proteomes" id="UP000308549"/>
    </source>
</evidence>
<protein>
    <recommendedName>
        <fullName evidence="6">Arylsulfotransferase</fullName>
    </recommendedName>
</protein>
<feature type="compositionally biased region" description="Acidic residues" evidence="1">
    <location>
        <begin position="554"/>
        <end position="564"/>
    </location>
</feature>
<keyword evidence="2" id="KW-1133">Transmembrane helix</keyword>
<name>A0A4U0TRX3_9PEZI</name>
<comment type="caution">
    <text evidence="4">The sequence shown here is derived from an EMBL/GenBank/DDBJ whole genome shotgun (WGS) entry which is preliminary data.</text>
</comment>
<dbReference type="Proteomes" id="UP000308549">
    <property type="component" value="Unassembled WGS sequence"/>
</dbReference>
<keyword evidence="2" id="KW-0472">Membrane</keyword>
<feature type="transmembrane region" description="Helical" evidence="2">
    <location>
        <begin position="574"/>
        <end position="594"/>
    </location>
</feature>
<reference evidence="4 5" key="1">
    <citation type="submission" date="2017-03" db="EMBL/GenBank/DDBJ databases">
        <title>Genomes of endolithic fungi from Antarctica.</title>
        <authorList>
            <person name="Coleine C."/>
            <person name="Masonjones S."/>
            <person name="Stajich J.E."/>
        </authorList>
    </citation>
    <scope>NUCLEOTIDE SEQUENCE [LARGE SCALE GENOMIC DNA]</scope>
    <source>
        <strain evidence="4 5">CCFEE 6315</strain>
    </source>
</reference>
<dbReference type="PANTHER" id="PTHR35340">
    <property type="entry name" value="PQQ ENZYME REPEAT PROTEIN-RELATED"/>
    <property type="match status" value="1"/>
</dbReference>
<feature type="compositionally biased region" description="Acidic residues" evidence="1">
    <location>
        <begin position="606"/>
        <end position="616"/>
    </location>
</feature>
<accession>A0A4U0TRX3</accession>
<dbReference type="AlphaFoldDB" id="A0A4U0TRX3"/>
<keyword evidence="5" id="KW-1185">Reference proteome</keyword>